<evidence type="ECO:0000313" key="2">
    <source>
        <dbReference type="EMBL" id="TRB07569.1"/>
    </source>
</evidence>
<reference evidence="2 3" key="1">
    <citation type="journal article" date="2019" name="Appl. Microbiol. Biotechnol.">
        <title>Differential efficiency of wild type rhizogenic strains for rol gene transformation of plants.</title>
        <authorList>
            <person name="Desmet S."/>
            <person name="De Keyser E."/>
            <person name="Van Vaerenbergh J."/>
            <person name="Baeyen S."/>
            <person name="Van Huylenbroeck J."/>
            <person name="Geelen D."/>
            <person name="Dhooghe E."/>
        </authorList>
    </citation>
    <scope>NUCLEOTIDE SEQUENCE [LARGE SCALE GENOMIC DNA]</scope>
    <source>
        <strain evidence="2 3">MAFF210266</strain>
    </source>
</reference>
<dbReference type="EMBL" id="SGOE01000002">
    <property type="protein sequence ID" value="TRB07569.1"/>
    <property type="molecule type" value="Genomic_DNA"/>
</dbReference>
<keyword evidence="1" id="KW-1133">Transmembrane helix</keyword>
<sequence>MPARPDDGKQSPTAPRGHAGELFLLAVVIAFISAFMLAMLLHLFDPDAFGSCFEGGCGYAAMFGFVPVATFALAPIWWFCLRRAGPLSRLILWFLLLFVAGHFILAPLISLPGLAGLLWMMVRLWRENNKQGQPINDLFVKPAAKRVSSVSQEARAGKAT</sequence>
<keyword evidence="1" id="KW-0472">Membrane</keyword>
<evidence type="ECO:0000313" key="3">
    <source>
        <dbReference type="Proteomes" id="UP000317023"/>
    </source>
</evidence>
<feature type="transmembrane region" description="Helical" evidence="1">
    <location>
        <begin position="22"/>
        <end position="44"/>
    </location>
</feature>
<accession>A0A546Y3K9</accession>
<evidence type="ECO:0000256" key="1">
    <source>
        <dbReference type="SAM" id="Phobius"/>
    </source>
</evidence>
<feature type="transmembrane region" description="Helical" evidence="1">
    <location>
        <begin position="56"/>
        <end position="78"/>
    </location>
</feature>
<feature type="transmembrane region" description="Helical" evidence="1">
    <location>
        <begin position="90"/>
        <end position="120"/>
    </location>
</feature>
<dbReference type="RefSeq" id="WP_142856510.1">
    <property type="nucleotide sequence ID" value="NZ_SGOE01000002.1"/>
</dbReference>
<name>A0A546Y3K9_AGRTU</name>
<keyword evidence="1" id="KW-0812">Transmembrane</keyword>
<comment type="caution">
    <text evidence="2">The sequence shown here is derived from an EMBL/GenBank/DDBJ whole genome shotgun (WGS) entry which is preliminary data.</text>
</comment>
<dbReference type="AlphaFoldDB" id="A0A546Y3K9"/>
<gene>
    <name evidence="2" type="ORF">EXN61_10750</name>
</gene>
<protein>
    <submittedName>
        <fullName evidence="2">Uncharacterized protein</fullName>
    </submittedName>
</protein>
<dbReference type="Proteomes" id="UP000317023">
    <property type="component" value="Unassembled WGS sequence"/>
</dbReference>
<organism evidence="2 3">
    <name type="scientific">Agrobacterium tumefaciens</name>
    <dbReference type="NCBI Taxonomy" id="358"/>
    <lineage>
        <taxon>Bacteria</taxon>
        <taxon>Pseudomonadati</taxon>
        <taxon>Pseudomonadota</taxon>
        <taxon>Alphaproteobacteria</taxon>
        <taxon>Hyphomicrobiales</taxon>
        <taxon>Rhizobiaceae</taxon>
        <taxon>Rhizobium/Agrobacterium group</taxon>
        <taxon>Agrobacterium</taxon>
        <taxon>Agrobacterium tumefaciens complex</taxon>
    </lineage>
</organism>
<proteinExistence type="predicted"/>